<name>L0AWF5_THEEQ</name>
<sequence length="201" mass="22925">MRILNLLYVLVTIKLGSCGYDKRFHPETEEISDIIPIGGINDEDQIEDTDNESTDYSEEEMSSAGESDDLVVLDFGITIDLQNPNLGQVIVENRGNINGFCKFYSFGNNFVSKVTYGNEVIWSSDEVQCRHVELYTRENRLLVSIWVNDYSPLDCGYFEKTAYGEWRSIHFTEFDTTLRDMMNETPKSINQPVAGDNGKVM</sequence>
<accession>L0AWF5</accession>
<feature type="chain" id="PRO_5003939281" description="Signal peptide-containing protein" evidence="2">
    <location>
        <begin position="19"/>
        <end position="201"/>
    </location>
</feature>
<evidence type="ECO:0000313" key="3">
    <source>
        <dbReference type="EMBL" id="AFZ79907.1"/>
    </source>
</evidence>
<keyword evidence="2" id="KW-0732">Signal</keyword>
<proteinExistence type="predicted"/>
<keyword evidence="4" id="KW-1185">Reference proteome</keyword>
<dbReference type="GeneID" id="15807112"/>
<dbReference type="Proteomes" id="UP000031512">
    <property type="component" value="Chromosome 1"/>
</dbReference>
<organism evidence="3 4">
    <name type="scientific">Theileria equi strain WA</name>
    <dbReference type="NCBI Taxonomy" id="1537102"/>
    <lineage>
        <taxon>Eukaryota</taxon>
        <taxon>Sar</taxon>
        <taxon>Alveolata</taxon>
        <taxon>Apicomplexa</taxon>
        <taxon>Aconoidasida</taxon>
        <taxon>Piroplasmida</taxon>
        <taxon>Theileriidae</taxon>
        <taxon>Theileria</taxon>
    </lineage>
</organism>
<gene>
    <name evidence="3" type="ORF">BEWA_027560</name>
</gene>
<evidence type="ECO:0000313" key="4">
    <source>
        <dbReference type="Proteomes" id="UP000031512"/>
    </source>
</evidence>
<evidence type="ECO:0000256" key="2">
    <source>
        <dbReference type="SAM" id="SignalP"/>
    </source>
</evidence>
<dbReference type="KEGG" id="beq:BEWA_027560"/>
<dbReference type="VEuPathDB" id="PiroplasmaDB:BEWA_027560"/>
<reference evidence="3 4" key="1">
    <citation type="journal article" date="2012" name="BMC Genomics">
        <title>Comparative genomic analysis and phylogenetic position of Theileria equi.</title>
        <authorList>
            <person name="Kappmeyer L.S."/>
            <person name="Thiagarajan M."/>
            <person name="Herndon D.R."/>
            <person name="Ramsay J.D."/>
            <person name="Caler E."/>
            <person name="Djikeng A."/>
            <person name="Gillespie J.J."/>
            <person name="Lau A.O."/>
            <person name="Roalson E.H."/>
            <person name="Silva J.C."/>
            <person name="Silva M.G."/>
            <person name="Suarez C.E."/>
            <person name="Ueti M.W."/>
            <person name="Nene V.M."/>
            <person name="Mealey R.H."/>
            <person name="Knowles D.P."/>
            <person name="Brayton K.A."/>
        </authorList>
    </citation>
    <scope>NUCLEOTIDE SEQUENCE [LARGE SCALE GENOMIC DNA]</scope>
    <source>
        <strain evidence="3 4">WA</strain>
    </source>
</reference>
<evidence type="ECO:0000256" key="1">
    <source>
        <dbReference type="SAM" id="MobiDB-lite"/>
    </source>
</evidence>
<feature type="signal peptide" evidence="2">
    <location>
        <begin position="1"/>
        <end position="18"/>
    </location>
</feature>
<feature type="compositionally biased region" description="Acidic residues" evidence="1">
    <location>
        <begin position="41"/>
        <end position="65"/>
    </location>
</feature>
<dbReference type="AlphaFoldDB" id="L0AWF5"/>
<dbReference type="RefSeq" id="XP_004829573.1">
    <property type="nucleotide sequence ID" value="XM_004829516.1"/>
</dbReference>
<feature type="region of interest" description="Disordered" evidence="1">
    <location>
        <begin position="40"/>
        <end position="65"/>
    </location>
</feature>
<evidence type="ECO:0008006" key="5">
    <source>
        <dbReference type="Google" id="ProtNLM"/>
    </source>
</evidence>
<protein>
    <recommendedName>
        <fullName evidence="5">Signal peptide-containing protein</fullName>
    </recommendedName>
</protein>
<dbReference type="EMBL" id="CP001669">
    <property type="protein sequence ID" value="AFZ79907.1"/>
    <property type="molecule type" value="Genomic_DNA"/>
</dbReference>